<organism evidence="1 2">
    <name type="scientific">bacterium (Candidatus Gribaldobacteria) CG_4_8_14_3_um_filter_42_11</name>
    <dbReference type="NCBI Taxonomy" id="2014267"/>
    <lineage>
        <taxon>Bacteria</taxon>
        <taxon>Candidatus Gribaldobacteria</taxon>
    </lineage>
</organism>
<sequence length="119" mass="12667">MRHIKYDIKSKQKGVALYLTMVVLSIMSASLLALAATLVSQSKMTGNLSNSVLAFSAADSGIEQALYKVYKQGFVSGSFSSSSPNGAIYDVTVIAQASSTVIRSTGAYRQSKRAIEVSF</sequence>
<proteinExistence type="predicted"/>
<gene>
    <name evidence="1" type="ORF">COZ78_01395</name>
</gene>
<dbReference type="Proteomes" id="UP000230505">
    <property type="component" value="Unassembled WGS sequence"/>
</dbReference>
<dbReference type="EMBL" id="PFHV01000037">
    <property type="protein sequence ID" value="PIX03240.1"/>
    <property type="molecule type" value="Genomic_DNA"/>
</dbReference>
<comment type="caution">
    <text evidence="1">The sequence shown here is derived from an EMBL/GenBank/DDBJ whole genome shotgun (WGS) entry which is preliminary data.</text>
</comment>
<reference evidence="2" key="1">
    <citation type="submission" date="2017-09" db="EMBL/GenBank/DDBJ databases">
        <title>Depth-based differentiation of microbial function through sediment-hosted aquifers and enrichment of novel symbionts in the deep terrestrial subsurface.</title>
        <authorList>
            <person name="Probst A.J."/>
            <person name="Ladd B."/>
            <person name="Jarett J.K."/>
            <person name="Geller-Mcgrath D.E."/>
            <person name="Sieber C.M.K."/>
            <person name="Emerson J.B."/>
            <person name="Anantharaman K."/>
            <person name="Thomas B.C."/>
            <person name="Malmstrom R."/>
            <person name="Stieglmeier M."/>
            <person name="Klingl A."/>
            <person name="Woyke T."/>
            <person name="Ryan C.M."/>
            <person name="Banfield J.F."/>
        </authorList>
    </citation>
    <scope>NUCLEOTIDE SEQUENCE [LARGE SCALE GENOMIC DNA]</scope>
</reference>
<evidence type="ECO:0000313" key="1">
    <source>
        <dbReference type="EMBL" id="PIX03240.1"/>
    </source>
</evidence>
<evidence type="ECO:0000313" key="2">
    <source>
        <dbReference type="Proteomes" id="UP000230505"/>
    </source>
</evidence>
<evidence type="ECO:0008006" key="3">
    <source>
        <dbReference type="Google" id="ProtNLM"/>
    </source>
</evidence>
<accession>A0A2M7IYK4</accession>
<protein>
    <recommendedName>
        <fullName evidence="3">Type 4 fimbrial biogenesis protein PilX N-terminal domain-containing protein</fullName>
    </recommendedName>
</protein>
<dbReference type="AlphaFoldDB" id="A0A2M7IYK4"/>
<name>A0A2M7IYK4_9BACT</name>